<dbReference type="Proteomes" id="UP001165941">
    <property type="component" value="Unassembled WGS sequence"/>
</dbReference>
<dbReference type="EMBL" id="PGGH01097089">
    <property type="protein sequence ID" value="NIG59315.1"/>
    <property type="molecule type" value="Genomic_DNA"/>
</dbReference>
<evidence type="ECO:0000313" key="2">
    <source>
        <dbReference type="Proteomes" id="UP001165941"/>
    </source>
</evidence>
<proteinExistence type="predicted"/>
<comment type="caution">
    <text evidence="1">The sequence shown here is derived from an EMBL/GenBank/DDBJ whole genome shotgun (WGS) entry which is preliminary data.</text>
</comment>
<evidence type="ECO:0000313" key="1">
    <source>
        <dbReference type="EMBL" id="NIG59315.1"/>
    </source>
</evidence>
<name>A0ABX0S3R3_PONBL</name>
<organism evidence="1 2">
    <name type="scientific">Pontoporia blainvillei</name>
    <name type="common">Franciscana</name>
    <name type="synonym">Delphinus blainvillei</name>
    <dbReference type="NCBI Taxonomy" id="48723"/>
    <lineage>
        <taxon>Eukaryota</taxon>
        <taxon>Metazoa</taxon>
        <taxon>Chordata</taxon>
        <taxon>Craniata</taxon>
        <taxon>Vertebrata</taxon>
        <taxon>Euteleostomi</taxon>
        <taxon>Mammalia</taxon>
        <taxon>Eutheria</taxon>
        <taxon>Laurasiatheria</taxon>
        <taxon>Artiodactyla</taxon>
        <taxon>Whippomorpha</taxon>
        <taxon>Cetacea</taxon>
        <taxon>Odontoceti</taxon>
        <taxon>Pontoporiidae</taxon>
        <taxon>Pontoporia</taxon>
    </lineage>
</organism>
<protein>
    <submittedName>
        <fullName evidence="1">Not available</fullName>
    </submittedName>
</protein>
<gene>
    <name evidence="1" type="ORF">BU61_6617</name>
</gene>
<accession>A0ABX0S3R3</accession>
<keyword evidence="2" id="KW-1185">Reference proteome</keyword>
<reference evidence="1" key="1">
    <citation type="submission" date="2018-05" db="EMBL/GenBank/DDBJ databases">
        <authorList>
            <person name="Pedro S.L.S."/>
            <person name="Freitas R.C."/>
            <person name="Barreto A.S."/>
            <person name="Lima A.O.S."/>
        </authorList>
    </citation>
    <scope>NUCLEOTIDE SEQUENCE</scope>
    <source>
        <strain evidence="1">BP203</strain>
        <tissue evidence="1">Muscle</tissue>
    </source>
</reference>
<sequence>MRAQDLFVERNLMTHGYLKIHPIIGRHNNETGKVRCEMQQENGCPSFFNRGIIVPGTVPAPCKRLKMMVLDLVGYGFSLTRVFFCQVQNAVVLVADRAPSYVTIAKYGSSAGVFPLLCVLPGNAINKLYEYGLKSSECLADLLGLLKGSESSFNASRNHLKGRVIGLLYLSIVSYQRSSALQYTLLSVFTAIKIRLQGEQAQKNTNPRKFVNGRNSRRSFKIL</sequence>